<sequence length="75" mass="8510">MMDGVRQVVGRLRRLRICPDLSINCAKGRRAMRKICHGSVLTALFRQAKVMSSGSRRSFGRSCWKSLDVDGAWNR</sequence>
<name>A0ABD3BF19_9LAMI</name>
<reference evidence="2" key="1">
    <citation type="journal article" date="2024" name="IScience">
        <title>Strigolactones Initiate the Formation of Haustorium-like Structures in Castilleja.</title>
        <authorList>
            <person name="Buerger M."/>
            <person name="Peterson D."/>
            <person name="Chory J."/>
        </authorList>
    </citation>
    <scope>NUCLEOTIDE SEQUENCE [LARGE SCALE GENOMIC DNA]</scope>
</reference>
<evidence type="ECO:0000313" key="2">
    <source>
        <dbReference type="Proteomes" id="UP001632038"/>
    </source>
</evidence>
<gene>
    <name evidence="1" type="ORF">CASFOL_040163</name>
</gene>
<comment type="caution">
    <text evidence="1">The sequence shown here is derived from an EMBL/GenBank/DDBJ whole genome shotgun (WGS) entry which is preliminary data.</text>
</comment>
<accession>A0ABD3BF19</accession>
<dbReference type="EMBL" id="JAVIJP010000099">
    <property type="protein sequence ID" value="KAL3615869.1"/>
    <property type="molecule type" value="Genomic_DNA"/>
</dbReference>
<evidence type="ECO:0000313" key="1">
    <source>
        <dbReference type="EMBL" id="KAL3615869.1"/>
    </source>
</evidence>
<organism evidence="1 2">
    <name type="scientific">Castilleja foliolosa</name>
    <dbReference type="NCBI Taxonomy" id="1961234"/>
    <lineage>
        <taxon>Eukaryota</taxon>
        <taxon>Viridiplantae</taxon>
        <taxon>Streptophyta</taxon>
        <taxon>Embryophyta</taxon>
        <taxon>Tracheophyta</taxon>
        <taxon>Spermatophyta</taxon>
        <taxon>Magnoliopsida</taxon>
        <taxon>eudicotyledons</taxon>
        <taxon>Gunneridae</taxon>
        <taxon>Pentapetalae</taxon>
        <taxon>asterids</taxon>
        <taxon>lamiids</taxon>
        <taxon>Lamiales</taxon>
        <taxon>Orobanchaceae</taxon>
        <taxon>Pedicularideae</taxon>
        <taxon>Castillejinae</taxon>
        <taxon>Castilleja</taxon>
    </lineage>
</organism>
<dbReference type="AlphaFoldDB" id="A0ABD3BF19"/>
<protein>
    <submittedName>
        <fullName evidence="1">Uncharacterized protein</fullName>
    </submittedName>
</protein>
<dbReference type="Proteomes" id="UP001632038">
    <property type="component" value="Unassembled WGS sequence"/>
</dbReference>
<keyword evidence="2" id="KW-1185">Reference proteome</keyword>
<proteinExistence type="predicted"/>